<name>A0A6G1S2Z3_9ACAR</name>
<dbReference type="InterPro" id="IPR000582">
    <property type="entry name" value="Acyl-CoA-binding_protein"/>
</dbReference>
<feature type="region of interest" description="Disordered" evidence="2">
    <location>
        <begin position="252"/>
        <end position="316"/>
    </location>
</feature>
<keyword evidence="1" id="KW-0007">Acetylation</keyword>
<dbReference type="InterPro" id="IPR036598">
    <property type="entry name" value="GOLD_dom_sf"/>
</dbReference>
<protein>
    <submittedName>
        <fullName evidence="5">Protein TMED8</fullName>
    </submittedName>
</protein>
<dbReference type="PROSITE" id="PS50866">
    <property type="entry name" value="GOLD"/>
    <property type="match status" value="1"/>
</dbReference>
<dbReference type="InterPro" id="IPR014352">
    <property type="entry name" value="FERM/acyl-CoA-bd_prot_sf"/>
</dbReference>
<dbReference type="AlphaFoldDB" id="A0A6G1S2Z3"/>
<feature type="compositionally biased region" description="Polar residues" evidence="2">
    <location>
        <begin position="261"/>
        <end position="285"/>
    </location>
</feature>
<dbReference type="Pfam" id="PF13897">
    <property type="entry name" value="GOLD_2"/>
    <property type="match status" value="1"/>
</dbReference>
<accession>A0A6G1S2Z3</accession>
<organism evidence="5">
    <name type="scientific">Aceria tosichella</name>
    <name type="common">wheat curl mite</name>
    <dbReference type="NCBI Taxonomy" id="561515"/>
    <lineage>
        <taxon>Eukaryota</taxon>
        <taxon>Metazoa</taxon>
        <taxon>Ecdysozoa</taxon>
        <taxon>Arthropoda</taxon>
        <taxon>Chelicerata</taxon>
        <taxon>Arachnida</taxon>
        <taxon>Acari</taxon>
        <taxon>Acariformes</taxon>
        <taxon>Trombidiformes</taxon>
        <taxon>Prostigmata</taxon>
        <taxon>Eupodina</taxon>
        <taxon>Eriophyoidea</taxon>
        <taxon>Eriophyidae</taxon>
        <taxon>Eriophyinae</taxon>
        <taxon>Aceriini</taxon>
        <taxon>Aceria</taxon>
    </lineage>
</organism>
<evidence type="ECO:0000313" key="5">
    <source>
        <dbReference type="EMBL" id="MDE44865.1"/>
    </source>
</evidence>
<feature type="domain" description="GOLD" evidence="3">
    <location>
        <begin position="623"/>
        <end position="797"/>
    </location>
</feature>
<proteinExistence type="predicted"/>
<dbReference type="Pfam" id="PF00887">
    <property type="entry name" value="ACBP"/>
    <property type="match status" value="1"/>
</dbReference>
<dbReference type="PANTHER" id="PTHR22973">
    <property type="entry name" value="LD35087P"/>
    <property type="match status" value="1"/>
</dbReference>
<feature type="compositionally biased region" description="Polar residues" evidence="2">
    <location>
        <begin position="370"/>
        <end position="385"/>
    </location>
</feature>
<feature type="compositionally biased region" description="Polar residues" evidence="2">
    <location>
        <begin position="17"/>
        <end position="36"/>
    </location>
</feature>
<dbReference type="InterPro" id="IPR009038">
    <property type="entry name" value="GOLD_dom"/>
</dbReference>
<evidence type="ECO:0000256" key="2">
    <source>
        <dbReference type="SAM" id="MobiDB-lite"/>
    </source>
</evidence>
<evidence type="ECO:0000259" key="3">
    <source>
        <dbReference type="PROSITE" id="PS50866"/>
    </source>
</evidence>
<dbReference type="SUPFAM" id="SSF47027">
    <property type="entry name" value="Acyl-CoA binding protein"/>
    <property type="match status" value="1"/>
</dbReference>
<feature type="compositionally biased region" description="Polar residues" evidence="2">
    <location>
        <begin position="590"/>
        <end position="599"/>
    </location>
</feature>
<feature type="region of interest" description="Disordered" evidence="2">
    <location>
        <begin position="17"/>
        <end position="49"/>
    </location>
</feature>
<feature type="region of interest" description="Disordered" evidence="2">
    <location>
        <begin position="370"/>
        <end position="413"/>
    </location>
</feature>
<feature type="compositionally biased region" description="Polar residues" evidence="2">
    <location>
        <begin position="567"/>
        <end position="583"/>
    </location>
</feature>
<dbReference type="GO" id="GO:0000062">
    <property type="term" value="F:fatty-acyl-CoA binding"/>
    <property type="evidence" value="ECO:0007669"/>
    <property type="project" value="InterPro"/>
</dbReference>
<dbReference type="PROSITE" id="PS51228">
    <property type="entry name" value="ACB_2"/>
    <property type="match status" value="1"/>
</dbReference>
<dbReference type="Gene3D" id="2.60.120.680">
    <property type="entry name" value="GOLD domain"/>
    <property type="match status" value="1"/>
</dbReference>
<evidence type="ECO:0000256" key="1">
    <source>
        <dbReference type="ARBA" id="ARBA00022990"/>
    </source>
</evidence>
<gene>
    <name evidence="5" type="primary">TMED8_0</name>
    <name evidence="5" type="ORF">g.11537</name>
</gene>
<feature type="domain" description="ACB" evidence="4">
    <location>
        <begin position="66"/>
        <end position="157"/>
    </location>
</feature>
<dbReference type="InterPro" id="IPR035984">
    <property type="entry name" value="Acyl-CoA-binding_sf"/>
</dbReference>
<dbReference type="InterPro" id="IPR052269">
    <property type="entry name" value="Golgi-PI4KB_interaction"/>
</dbReference>
<dbReference type="EMBL" id="GGYP01000094">
    <property type="protein sequence ID" value="MDE44865.1"/>
    <property type="molecule type" value="Transcribed_RNA"/>
</dbReference>
<feature type="compositionally biased region" description="Basic and acidic residues" evidence="2">
    <location>
        <begin position="297"/>
        <end position="311"/>
    </location>
</feature>
<feature type="compositionally biased region" description="Polar residues" evidence="2">
    <location>
        <begin position="393"/>
        <end position="413"/>
    </location>
</feature>
<feature type="region of interest" description="Disordered" evidence="2">
    <location>
        <begin position="562"/>
        <end position="602"/>
    </location>
</feature>
<dbReference type="PANTHER" id="PTHR22973:SF3">
    <property type="entry name" value="PROTEIN TMED8"/>
    <property type="match status" value="1"/>
</dbReference>
<dbReference type="GO" id="GO:0000139">
    <property type="term" value="C:Golgi membrane"/>
    <property type="evidence" value="ECO:0007669"/>
    <property type="project" value="TreeGrafter"/>
</dbReference>
<dbReference type="SUPFAM" id="SSF101576">
    <property type="entry name" value="Supernatant protein factor (SPF), C-terminal domain"/>
    <property type="match status" value="1"/>
</dbReference>
<dbReference type="Gene3D" id="1.20.80.10">
    <property type="match status" value="1"/>
</dbReference>
<evidence type="ECO:0000259" key="4">
    <source>
        <dbReference type="PROSITE" id="PS51228"/>
    </source>
</evidence>
<feature type="region of interest" description="Disordered" evidence="2">
    <location>
        <begin position="169"/>
        <end position="191"/>
    </location>
</feature>
<sequence>MQTHEILFDNKLTNVKSGGTKEQQQQLSVAESNDNGNEAKRMMSTSESDSLDEDHKIKFLDWGFKVDRLFEVAYRFYKRNENKAFHLGFDERNRMNALLMQAKFGNFDSGKAPDIGVLDLVGKRRQHEWSLLNGMSKTEAMTKFICELDDICPIFKAHAEAVKISSGFESHHNHNSGHENNGASKLVSQSGDPRLLESSAQLPAIYSSLCKQTHSQFKSYAEKQHPGDAAKQKQLIASLQEQYYQQYISQIDPKQRDIPPNASQSCNQDDKMTSSTPSQPAISNVSKDDEASTNYSNREDGETKVYSKAEETTGSNSKECLSLRLDATKMIAVDEQAKHEAEELKQANMGDINGEEDNVQADISCEELNSESNFETSFFPTTSNSSHREEEQLSTPPTQRSNITTPSSHNEFNETSHQNLVETVKLGQNFDLPPIGMFESFPEPKLVQNPYQKSTPIDVIDNSLPNKAVQQAQEELKDKKIESDDKIAPSHDHQLGPDKVVGPETSVINGYDHNPLRNYDNHCNTGQDSAHIFLPIPTEYNESDQNENYQPEAGTTNMEDVAELESQPPSNNHPDPSDQQVQQAPEEGTWDQQTGSSEADYSPLELQPTFNYEPLEPATIWTKRAVAEFKDSLSGDKQGGVYEIKEGALIVIQVPTYPDGRYIYWEFATNDYDIGFGVDFVHDKYLSEPLALNIYQDNDDDDLDELLDVDNWQGETNLTDDPEYCQSGIVSERSQLVAARRQRLANTVPILPTYRRDSHEEVFVGRHKYPGRGYYLLKFDNTYSVLRSKTLYFRICYFM</sequence>
<reference evidence="5" key="1">
    <citation type="submission" date="2018-10" db="EMBL/GenBank/DDBJ databases">
        <title>Transcriptome assembly of Aceria tosichella (Wheat curl mite) Type 2.</title>
        <authorList>
            <person name="Scully E.D."/>
            <person name="Geib S.M."/>
            <person name="Palmer N.A."/>
            <person name="Gupta A.K."/>
            <person name="Sarath G."/>
            <person name="Tatineni S."/>
        </authorList>
    </citation>
    <scope>NUCLEOTIDE SEQUENCE</scope>
    <source>
        <strain evidence="5">LincolnNE</strain>
    </source>
</reference>